<reference evidence="1" key="1">
    <citation type="journal article" date="2021" name="PeerJ">
        <title>Extensive microbial diversity within the chicken gut microbiome revealed by metagenomics and culture.</title>
        <authorList>
            <person name="Gilroy R."/>
            <person name="Ravi A."/>
            <person name="Getino M."/>
            <person name="Pursley I."/>
            <person name="Horton D.L."/>
            <person name="Alikhan N.F."/>
            <person name="Baker D."/>
            <person name="Gharbi K."/>
            <person name="Hall N."/>
            <person name="Watson M."/>
            <person name="Adriaenssens E.M."/>
            <person name="Foster-Nyarko E."/>
            <person name="Jarju S."/>
            <person name="Secka A."/>
            <person name="Antonio M."/>
            <person name="Oren A."/>
            <person name="Chaudhuri R.R."/>
            <person name="La Ragione R."/>
            <person name="Hildebrand F."/>
            <person name="Pallen M.J."/>
        </authorList>
    </citation>
    <scope>NUCLEOTIDE SEQUENCE</scope>
    <source>
        <strain evidence="1">ChiHjej12B11-9795</strain>
    </source>
</reference>
<dbReference type="EMBL" id="DWZI01000032">
    <property type="protein sequence ID" value="HJA85597.1"/>
    <property type="molecule type" value="Genomic_DNA"/>
</dbReference>
<accession>A0A9D2HXE6</accession>
<reference evidence="1" key="2">
    <citation type="submission" date="2021-04" db="EMBL/GenBank/DDBJ databases">
        <authorList>
            <person name="Gilroy R."/>
        </authorList>
    </citation>
    <scope>NUCLEOTIDE SEQUENCE</scope>
    <source>
        <strain evidence="1">ChiHjej12B11-9795</strain>
    </source>
</reference>
<dbReference type="AlphaFoldDB" id="A0A9D2HXE6"/>
<sequence>MNKTINLEEIEPSACSIMRCCLNGNDKSYYLWNNAKSYYTKLRHVLDDIMADTQKDYLYFTFVALSSATLEYSLNLLYAFYCFHQFDYEQYKLYLETYKNMRFKNKLFILPYILSNGKWVINENCKFVKTLDDLIKKRNGLLHNSEKLHVFDFPDIHASIIDDKLYVPIEYSQVEFSLSVEDNIIDTITKENCMDIGNAMFAFYQQILIPFINDGTLNICEFIIAKKGNSKEFPSK</sequence>
<evidence type="ECO:0000313" key="1">
    <source>
        <dbReference type="EMBL" id="HJA85597.1"/>
    </source>
</evidence>
<comment type="caution">
    <text evidence="1">The sequence shown here is derived from an EMBL/GenBank/DDBJ whole genome shotgun (WGS) entry which is preliminary data.</text>
</comment>
<evidence type="ECO:0000313" key="2">
    <source>
        <dbReference type="Proteomes" id="UP000823862"/>
    </source>
</evidence>
<proteinExistence type="predicted"/>
<name>A0A9D2HXE6_9BACE</name>
<dbReference type="Proteomes" id="UP000823862">
    <property type="component" value="Unassembled WGS sequence"/>
</dbReference>
<organism evidence="1 2">
    <name type="scientific">Candidatus Bacteroides avicola</name>
    <dbReference type="NCBI Taxonomy" id="2838468"/>
    <lineage>
        <taxon>Bacteria</taxon>
        <taxon>Pseudomonadati</taxon>
        <taxon>Bacteroidota</taxon>
        <taxon>Bacteroidia</taxon>
        <taxon>Bacteroidales</taxon>
        <taxon>Bacteroidaceae</taxon>
        <taxon>Bacteroides</taxon>
    </lineage>
</organism>
<protein>
    <submittedName>
        <fullName evidence="1">Uncharacterized protein</fullName>
    </submittedName>
</protein>
<gene>
    <name evidence="1" type="ORF">H9950_05305</name>
</gene>